<dbReference type="AlphaFoldDB" id="A0A2G3A7H0"/>
<keyword evidence="3" id="KW-0408">Iron</keyword>
<proteinExistence type="predicted"/>
<keyword evidence="1" id="KW-0479">Metal-binding</keyword>
<dbReference type="GO" id="GO:0031418">
    <property type="term" value="F:L-ascorbic acid binding"/>
    <property type="evidence" value="ECO:0007669"/>
    <property type="project" value="UniProtKB-KW"/>
</dbReference>
<dbReference type="STRING" id="4072.A0A2G3A7H0"/>
<evidence type="ECO:0000259" key="4">
    <source>
        <dbReference type="Pfam" id="PF14226"/>
    </source>
</evidence>
<dbReference type="GO" id="GO:0046872">
    <property type="term" value="F:metal ion binding"/>
    <property type="evidence" value="ECO:0007669"/>
    <property type="project" value="UniProtKB-KW"/>
</dbReference>
<comment type="caution">
    <text evidence="5">The sequence shown here is derived from an EMBL/GenBank/DDBJ whole genome shotgun (WGS) entry which is preliminary data.</text>
</comment>
<dbReference type="GO" id="GO:0016706">
    <property type="term" value="F:2-oxoglutarate-dependent dioxygenase activity"/>
    <property type="evidence" value="ECO:0007669"/>
    <property type="project" value="UniProtKB-ARBA"/>
</dbReference>
<protein>
    <recommendedName>
        <fullName evidence="4">Non-haem dioxygenase N-terminal domain-containing protein</fullName>
    </recommendedName>
</protein>
<dbReference type="Gramene" id="PHT90123">
    <property type="protein sequence ID" value="PHT90123"/>
    <property type="gene ID" value="T459_05236"/>
</dbReference>
<keyword evidence="2" id="KW-0847">Vitamin C</keyword>
<evidence type="ECO:0000256" key="1">
    <source>
        <dbReference type="ARBA" id="ARBA00022723"/>
    </source>
</evidence>
<gene>
    <name evidence="5" type="ORF">T459_05236</name>
</gene>
<organism evidence="5 6">
    <name type="scientific">Capsicum annuum</name>
    <name type="common">Capsicum pepper</name>
    <dbReference type="NCBI Taxonomy" id="4072"/>
    <lineage>
        <taxon>Eukaryota</taxon>
        <taxon>Viridiplantae</taxon>
        <taxon>Streptophyta</taxon>
        <taxon>Embryophyta</taxon>
        <taxon>Tracheophyta</taxon>
        <taxon>Spermatophyta</taxon>
        <taxon>Magnoliopsida</taxon>
        <taxon>eudicotyledons</taxon>
        <taxon>Gunneridae</taxon>
        <taxon>Pentapetalae</taxon>
        <taxon>asterids</taxon>
        <taxon>lamiids</taxon>
        <taxon>Solanales</taxon>
        <taxon>Solanaceae</taxon>
        <taxon>Solanoideae</taxon>
        <taxon>Capsiceae</taxon>
        <taxon>Capsicum</taxon>
    </lineage>
</organism>
<sequence length="96" mass="11281">MEEKKKLWQQEDNHEGFGQLFVVSEEQKLDWSDMFYITTLPPHIRQMDLFQRLPSKLKCLSLHSLSHRGFPSPESYHIDLSNDAKQLLVLIGAIRD</sequence>
<accession>A0A2G3A7H0</accession>
<evidence type="ECO:0000313" key="5">
    <source>
        <dbReference type="EMBL" id="PHT90123.1"/>
    </source>
</evidence>
<dbReference type="Gene3D" id="2.60.120.330">
    <property type="entry name" value="B-lactam Antibiotic, Isopenicillin N Synthase, Chain"/>
    <property type="match status" value="1"/>
</dbReference>
<reference evidence="5 6" key="2">
    <citation type="journal article" date="2017" name="Genome Biol.">
        <title>New reference genome sequences of hot pepper reveal the massive evolution of plant disease-resistance genes by retroduplication.</title>
        <authorList>
            <person name="Kim S."/>
            <person name="Park J."/>
            <person name="Yeom S.I."/>
            <person name="Kim Y.M."/>
            <person name="Seo E."/>
            <person name="Kim K.T."/>
            <person name="Kim M.S."/>
            <person name="Lee J.M."/>
            <person name="Cheong K."/>
            <person name="Shin H.S."/>
            <person name="Kim S.B."/>
            <person name="Han K."/>
            <person name="Lee J."/>
            <person name="Park M."/>
            <person name="Lee H.A."/>
            <person name="Lee H.Y."/>
            <person name="Lee Y."/>
            <person name="Oh S."/>
            <person name="Lee J.H."/>
            <person name="Choi E."/>
            <person name="Choi E."/>
            <person name="Lee S.E."/>
            <person name="Jeon J."/>
            <person name="Kim H."/>
            <person name="Choi G."/>
            <person name="Song H."/>
            <person name="Lee J."/>
            <person name="Lee S.C."/>
            <person name="Kwon J.K."/>
            <person name="Lee H.Y."/>
            <person name="Koo N."/>
            <person name="Hong Y."/>
            <person name="Kim R.W."/>
            <person name="Kang W.H."/>
            <person name="Huh J.H."/>
            <person name="Kang B.C."/>
            <person name="Yang T.J."/>
            <person name="Lee Y.H."/>
            <person name="Bennetzen J.L."/>
            <person name="Choi D."/>
        </authorList>
    </citation>
    <scope>NUCLEOTIDE SEQUENCE [LARGE SCALE GENOMIC DNA]</scope>
    <source>
        <strain evidence="6">cv. CM334</strain>
    </source>
</reference>
<name>A0A2G3A7H0_CAPAN</name>
<reference evidence="5 6" key="1">
    <citation type="journal article" date="2014" name="Nat. Genet.">
        <title>Genome sequence of the hot pepper provides insights into the evolution of pungency in Capsicum species.</title>
        <authorList>
            <person name="Kim S."/>
            <person name="Park M."/>
            <person name="Yeom S.I."/>
            <person name="Kim Y.M."/>
            <person name="Lee J.M."/>
            <person name="Lee H.A."/>
            <person name="Seo E."/>
            <person name="Choi J."/>
            <person name="Cheong K."/>
            <person name="Kim K.T."/>
            <person name="Jung K."/>
            <person name="Lee G.W."/>
            <person name="Oh S.K."/>
            <person name="Bae C."/>
            <person name="Kim S.B."/>
            <person name="Lee H.Y."/>
            <person name="Kim S.Y."/>
            <person name="Kim M.S."/>
            <person name="Kang B.C."/>
            <person name="Jo Y.D."/>
            <person name="Yang H.B."/>
            <person name="Jeong H.J."/>
            <person name="Kang W.H."/>
            <person name="Kwon J.K."/>
            <person name="Shin C."/>
            <person name="Lim J.Y."/>
            <person name="Park J.H."/>
            <person name="Huh J.H."/>
            <person name="Kim J.S."/>
            <person name="Kim B.D."/>
            <person name="Cohen O."/>
            <person name="Paran I."/>
            <person name="Suh M.C."/>
            <person name="Lee S.B."/>
            <person name="Kim Y.K."/>
            <person name="Shin Y."/>
            <person name="Noh S.J."/>
            <person name="Park J."/>
            <person name="Seo Y.S."/>
            <person name="Kwon S.Y."/>
            <person name="Kim H.A."/>
            <person name="Park J.M."/>
            <person name="Kim H.J."/>
            <person name="Choi S.B."/>
            <person name="Bosland P.W."/>
            <person name="Reeves G."/>
            <person name="Jo S.H."/>
            <person name="Lee B.W."/>
            <person name="Cho H.T."/>
            <person name="Choi H.S."/>
            <person name="Lee M.S."/>
            <person name="Yu Y."/>
            <person name="Do Choi Y."/>
            <person name="Park B.S."/>
            <person name="van Deynze A."/>
            <person name="Ashrafi H."/>
            <person name="Hill T."/>
            <person name="Kim W.T."/>
            <person name="Pai H.S."/>
            <person name="Ahn H.K."/>
            <person name="Yeam I."/>
            <person name="Giovannoni J.J."/>
            <person name="Rose J.K."/>
            <person name="Sorensen I."/>
            <person name="Lee S.J."/>
            <person name="Kim R.W."/>
            <person name="Choi I.Y."/>
            <person name="Choi B.S."/>
            <person name="Lim J.S."/>
            <person name="Lee Y.H."/>
            <person name="Choi D."/>
        </authorList>
    </citation>
    <scope>NUCLEOTIDE SEQUENCE [LARGE SCALE GENOMIC DNA]</scope>
    <source>
        <strain evidence="6">cv. CM334</strain>
    </source>
</reference>
<evidence type="ECO:0000256" key="3">
    <source>
        <dbReference type="ARBA" id="ARBA00023004"/>
    </source>
</evidence>
<evidence type="ECO:0000256" key="2">
    <source>
        <dbReference type="ARBA" id="ARBA00022896"/>
    </source>
</evidence>
<dbReference type="InterPro" id="IPR027443">
    <property type="entry name" value="IPNS-like_sf"/>
</dbReference>
<feature type="domain" description="Non-haem dioxygenase N-terminal" evidence="4">
    <location>
        <begin position="1"/>
        <end position="43"/>
    </location>
</feature>
<dbReference type="InterPro" id="IPR026992">
    <property type="entry name" value="DIOX_N"/>
</dbReference>
<dbReference type="Pfam" id="PF14226">
    <property type="entry name" value="DIOX_N"/>
    <property type="match status" value="1"/>
</dbReference>
<dbReference type="Proteomes" id="UP000222542">
    <property type="component" value="Unassembled WGS sequence"/>
</dbReference>
<dbReference type="SUPFAM" id="SSF51197">
    <property type="entry name" value="Clavaminate synthase-like"/>
    <property type="match status" value="1"/>
</dbReference>
<keyword evidence="6" id="KW-1185">Reference proteome</keyword>
<evidence type="ECO:0000313" key="6">
    <source>
        <dbReference type="Proteomes" id="UP000222542"/>
    </source>
</evidence>
<dbReference type="EMBL" id="AYRZ02000002">
    <property type="protein sequence ID" value="PHT90123.1"/>
    <property type="molecule type" value="Genomic_DNA"/>
</dbReference>